<keyword evidence="4" id="KW-1185">Reference proteome</keyword>
<feature type="domain" description="DUF3597" evidence="2">
    <location>
        <begin position="3"/>
        <end position="124"/>
    </location>
</feature>
<dbReference type="InParanoid" id="W0RCH1"/>
<dbReference type="SUPFAM" id="SSF158634">
    <property type="entry name" value="RPA2825-like"/>
    <property type="match status" value="1"/>
</dbReference>
<dbReference type="HOGENOM" id="CLU_114097_1_0_0"/>
<protein>
    <recommendedName>
        <fullName evidence="2">DUF3597 domain-containing protein</fullName>
    </recommendedName>
</protein>
<dbReference type="OrthoDB" id="9812045at2"/>
<evidence type="ECO:0000313" key="4">
    <source>
        <dbReference type="Proteomes" id="UP000019151"/>
    </source>
</evidence>
<dbReference type="eggNOG" id="ENOG5032RKY">
    <property type="taxonomic scope" value="Bacteria"/>
</dbReference>
<evidence type="ECO:0000256" key="1">
    <source>
        <dbReference type="SAM" id="MobiDB-lite"/>
    </source>
</evidence>
<organism evidence="3 4">
    <name type="scientific">Gemmatirosa kalamazoonensis</name>
    <dbReference type="NCBI Taxonomy" id="861299"/>
    <lineage>
        <taxon>Bacteria</taxon>
        <taxon>Pseudomonadati</taxon>
        <taxon>Gemmatimonadota</taxon>
        <taxon>Gemmatimonadia</taxon>
        <taxon>Gemmatimonadales</taxon>
        <taxon>Gemmatimonadaceae</taxon>
        <taxon>Gemmatirosa</taxon>
    </lineage>
</organism>
<sequence length="131" mass="13842">MSVFGELVSKIFSHSKAAAPASAPAAAAAPAAPAPAAAPAMAAANSERAEDILEQLAAQSSQKLDWRNSIVDLMKLVHMDSSLAKRQELAKELGYTGDMNDSAKMNVWLHQKVMENLAQDNGQVAANLLNK</sequence>
<dbReference type="Proteomes" id="UP000019151">
    <property type="component" value="Chromosome"/>
</dbReference>
<feature type="region of interest" description="Disordered" evidence="1">
    <location>
        <begin position="22"/>
        <end position="44"/>
    </location>
</feature>
<evidence type="ECO:0000313" key="3">
    <source>
        <dbReference type="EMBL" id="AHG88020.1"/>
    </source>
</evidence>
<evidence type="ECO:0000259" key="2">
    <source>
        <dbReference type="Pfam" id="PF12200"/>
    </source>
</evidence>
<accession>W0RCH1</accession>
<gene>
    <name evidence="3" type="ORF">J421_0483</name>
</gene>
<dbReference type="InterPro" id="IPR022016">
    <property type="entry name" value="DUF3597"/>
</dbReference>
<dbReference type="STRING" id="861299.J421_0483"/>
<dbReference type="PATRIC" id="fig|861299.3.peg.495"/>
<dbReference type="AlphaFoldDB" id="W0RCH1"/>
<proteinExistence type="predicted"/>
<dbReference type="Pfam" id="PF12200">
    <property type="entry name" value="DUF3597"/>
    <property type="match status" value="1"/>
</dbReference>
<dbReference type="RefSeq" id="WP_025409566.1">
    <property type="nucleotide sequence ID" value="NZ_CP007128.1"/>
</dbReference>
<dbReference type="EMBL" id="CP007128">
    <property type="protein sequence ID" value="AHG88020.1"/>
    <property type="molecule type" value="Genomic_DNA"/>
</dbReference>
<dbReference type="KEGG" id="gba:J421_0483"/>
<reference evidence="3 4" key="1">
    <citation type="journal article" date="2014" name="Genome Announc.">
        <title>Genome Sequence and Methylome of Soil Bacterium Gemmatirosa kalamazoonensis KBS708T, a Member of the Rarely Cultivated Gemmatimonadetes Phylum.</title>
        <authorList>
            <person name="Debruyn J.M."/>
            <person name="Radosevich M."/>
            <person name="Wommack K.E."/>
            <person name="Polson S.W."/>
            <person name="Hauser L.J."/>
            <person name="Fawaz M.N."/>
            <person name="Korlach J."/>
            <person name="Tsai Y.C."/>
        </authorList>
    </citation>
    <scope>NUCLEOTIDE SEQUENCE [LARGE SCALE GENOMIC DNA]</scope>
    <source>
        <strain evidence="3 4">KBS708</strain>
    </source>
</reference>
<name>W0RCH1_9BACT</name>